<evidence type="ECO:0000313" key="3">
    <source>
        <dbReference type="Proteomes" id="UP000541347"/>
    </source>
</evidence>
<feature type="compositionally biased region" description="Basic and acidic residues" evidence="1">
    <location>
        <begin position="29"/>
        <end position="38"/>
    </location>
</feature>
<evidence type="ECO:0000313" key="2">
    <source>
        <dbReference type="EMBL" id="NBN62699.1"/>
    </source>
</evidence>
<protein>
    <recommendedName>
        <fullName evidence="4">Capsular polysaccharide export protein</fullName>
    </recommendedName>
</protein>
<evidence type="ECO:0000256" key="1">
    <source>
        <dbReference type="SAM" id="MobiDB-lite"/>
    </source>
</evidence>
<gene>
    <name evidence="2" type="ORF">GWI71_03310</name>
</gene>
<proteinExistence type="predicted"/>
<name>A0ABW9ZHT5_9HYPH</name>
<dbReference type="Pfam" id="PF05159">
    <property type="entry name" value="Capsule_synth"/>
    <property type="match status" value="1"/>
</dbReference>
<keyword evidence="3" id="KW-1185">Reference proteome</keyword>
<dbReference type="EMBL" id="JAABLP010000001">
    <property type="protein sequence ID" value="NBN62699.1"/>
    <property type="molecule type" value="Genomic_DNA"/>
</dbReference>
<sequence>MTGAPAKADRPTSVMRLRLDLCDPALEPLRPDLSDLVRDPQGPLAAAVSPEADRPGSGAGSAQAVTSRATRPSARPRRRVLASGLDPAAYARARREALATGGLVVLVFPGPFGVQPPSPYPHVLGCVPVPARVLPLAETPDTALLSALRALAPADGGRALAAWRAARPDPWYRHGALEAPPAGAFGLDLRQLQPQDQPGPGEYRLVADGDGAYAPCSDTRARLLRAQPSPGSPLGWLEAASSITTDDASLALHVLLSGLRLARAPAGSVAALVAAAPDRDDLLTVLASQGLAWLEPYRRSAVSLQDGLDIAATLEQAHRSNALPSYCLGVQRWNHAAIRATFSGADDSVTFCDTLEAAIEGARKTGGRLLSWASRTTPEIEAAAAAAGLELLRIEDGFLRSVGLGAGLARGASLAVDADGIYYEPSRPSALERLLMQAELTPAQRARGQALRQAIVAARVSKYNFGASRRYAFPKDRPVVLVPGQVADDAAVRRSTSATIDCAHTPNVNVDLLRLARSRNPDAWLVFKPHPDVETGLRKGRIEEAELAGLADFVARDADIIDLIEAVDRVETFSSLSGFEALLRGRPVTTHGLPFYAGWGLSTDLTPCARRGRPRDIDELVYLALVVYTRCIDPVTLRPCRPEDVIARLVEQRRSRRHRLTADALRHLSWLGRKLGL</sequence>
<reference evidence="2 3" key="1">
    <citation type="submission" date="2020-01" db="EMBL/GenBank/DDBJ databases">
        <authorList>
            <person name="Peng S.Y."/>
            <person name="Li J."/>
            <person name="Wang M."/>
            <person name="Wang L."/>
            <person name="Wang C.Q."/>
            <person name="Wang J.R."/>
        </authorList>
    </citation>
    <scope>NUCLEOTIDE SEQUENCE [LARGE SCALE GENOMIC DNA]</scope>
    <source>
        <strain evidence="2 3">XCT-34</strain>
    </source>
</reference>
<dbReference type="CDD" id="cd16439">
    <property type="entry name" value="beta_Kdo_transferase_KpsC_2"/>
    <property type="match status" value="1"/>
</dbReference>
<dbReference type="RefSeq" id="WP_161673870.1">
    <property type="nucleotide sequence ID" value="NZ_JAABLP010000001.1"/>
</dbReference>
<comment type="caution">
    <text evidence="2">The sequence shown here is derived from an EMBL/GenBank/DDBJ whole genome shotgun (WGS) entry which is preliminary data.</text>
</comment>
<organism evidence="2 3">
    <name type="scientific">Pannonibacter tanglangensis</name>
    <dbReference type="NCBI Taxonomy" id="2750084"/>
    <lineage>
        <taxon>Bacteria</taxon>
        <taxon>Pseudomonadati</taxon>
        <taxon>Pseudomonadota</taxon>
        <taxon>Alphaproteobacteria</taxon>
        <taxon>Hyphomicrobiales</taxon>
        <taxon>Stappiaceae</taxon>
        <taxon>Pannonibacter</taxon>
    </lineage>
</organism>
<evidence type="ECO:0008006" key="4">
    <source>
        <dbReference type="Google" id="ProtNLM"/>
    </source>
</evidence>
<dbReference type="InterPro" id="IPR007833">
    <property type="entry name" value="Capsule_polysaccharide_synth"/>
</dbReference>
<accession>A0ABW9ZHT5</accession>
<dbReference type="Proteomes" id="UP000541347">
    <property type="component" value="Unassembled WGS sequence"/>
</dbReference>
<feature type="region of interest" description="Disordered" evidence="1">
    <location>
        <begin position="29"/>
        <end position="80"/>
    </location>
</feature>